<name>A0A7N0RIR9_KALFE</name>
<feature type="region of interest" description="Disordered" evidence="1">
    <location>
        <begin position="115"/>
        <end position="142"/>
    </location>
</feature>
<dbReference type="EnsemblPlants" id="Kaladp0011s1095.1.v1.1">
    <property type="protein sequence ID" value="Kaladp0011s1095.1.v1.1.CDS.1"/>
    <property type="gene ID" value="Kaladp0011s1095.v1.1"/>
</dbReference>
<evidence type="ECO:0000256" key="1">
    <source>
        <dbReference type="SAM" id="MobiDB-lite"/>
    </source>
</evidence>
<reference evidence="2" key="1">
    <citation type="submission" date="2021-01" db="UniProtKB">
        <authorList>
            <consortium name="EnsemblPlants"/>
        </authorList>
    </citation>
    <scope>IDENTIFICATION</scope>
</reference>
<dbReference type="PANTHER" id="PTHR34570:SF20">
    <property type="entry name" value="MYB-CC TYPE TRANSCRIPTION FACTOR LHEQLE-CONTAINING DOMAIN-CONTAINING PROTEIN"/>
    <property type="match status" value="1"/>
</dbReference>
<protein>
    <submittedName>
        <fullName evidence="2">Uncharacterized protein</fullName>
    </submittedName>
</protein>
<feature type="compositionally biased region" description="Basic and acidic residues" evidence="1">
    <location>
        <begin position="132"/>
        <end position="142"/>
    </location>
</feature>
<keyword evidence="3" id="KW-1185">Reference proteome</keyword>
<proteinExistence type="predicted"/>
<organism evidence="2 3">
    <name type="scientific">Kalanchoe fedtschenkoi</name>
    <name type="common">Lavender scallops</name>
    <name type="synonym">South American air plant</name>
    <dbReference type="NCBI Taxonomy" id="63787"/>
    <lineage>
        <taxon>Eukaryota</taxon>
        <taxon>Viridiplantae</taxon>
        <taxon>Streptophyta</taxon>
        <taxon>Embryophyta</taxon>
        <taxon>Tracheophyta</taxon>
        <taxon>Spermatophyta</taxon>
        <taxon>Magnoliopsida</taxon>
        <taxon>eudicotyledons</taxon>
        <taxon>Gunneridae</taxon>
        <taxon>Pentapetalae</taxon>
        <taxon>Saxifragales</taxon>
        <taxon>Crassulaceae</taxon>
        <taxon>Kalanchoe</taxon>
    </lineage>
</organism>
<evidence type="ECO:0000313" key="3">
    <source>
        <dbReference type="Proteomes" id="UP000594263"/>
    </source>
</evidence>
<sequence length="142" mass="15853">MGRRSGESYMMIGSGSSIALLQERFKQLDRVREKRQGKELLKLFWDADSRIVTPTGIGLFQQYQLGDRLDQPGRPTHVHDPLSLELGCWEKCKHGDEDINVGDMKNMSHTSPNWATGGLKLNNNNGASGSHEGSEIDTSLRL</sequence>
<evidence type="ECO:0000313" key="2">
    <source>
        <dbReference type="EnsemblPlants" id="Kaladp0011s1095.1.v1.1.CDS.1"/>
    </source>
</evidence>
<dbReference type="Proteomes" id="UP000594263">
    <property type="component" value="Unplaced"/>
</dbReference>
<accession>A0A7N0RIR9</accession>
<dbReference type="PANTHER" id="PTHR34570">
    <property type="entry name" value="OS03G0593100 PROTEIN"/>
    <property type="match status" value="1"/>
</dbReference>
<dbReference type="Gramene" id="Kaladp0011s1095.1.v1.1">
    <property type="protein sequence ID" value="Kaladp0011s1095.1.v1.1.CDS.1"/>
    <property type="gene ID" value="Kaladp0011s1095.v1.1"/>
</dbReference>
<dbReference type="AlphaFoldDB" id="A0A7N0RIR9"/>